<comment type="caution">
    <text evidence="1">The sequence shown here is derived from an EMBL/GenBank/DDBJ whole genome shotgun (WGS) entry which is preliminary data.</text>
</comment>
<keyword evidence="2" id="KW-1185">Reference proteome</keyword>
<evidence type="ECO:0000313" key="1">
    <source>
        <dbReference type="EMBL" id="KAI9551176.1"/>
    </source>
</evidence>
<dbReference type="AlphaFoldDB" id="A0AAD5PKU2"/>
<dbReference type="Pfam" id="PF14223">
    <property type="entry name" value="Retrotran_gag_2"/>
    <property type="match status" value="1"/>
</dbReference>
<dbReference type="EMBL" id="WJBH02000037">
    <property type="protein sequence ID" value="KAI9551176.1"/>
    <property type="molecule type" value="Genomic_DNA"/>
</dbReference>
<reference evidence="1" key="1">
    <citation type="submission" date="2022-05" db="EMBL/GenBank/DDBJ databases">
        <title>A multi-omics perspective on studying reproductive biology in Daphnia sinensis.</title>
        <authorList>
            <person name="Jia J."/>
        </authorList>
    </citation>
    <scope>NUCLEOTIDE SEQUENCE</scope>
    <source>
        <strain evidence="1">WSL</strain>
    </source>
</reference>
<evidence type="ECO:0000313" key="2">
    <source>
        <dbReference type="Proteomes" id="UP000820818"/>
    </source>
</evidence>
<dbReference type="Proteomes" id="UP000820818">
    <property type="component" value="Unassembled WGS sequence"/>
</dbReference>
<evidence type="ECO:0008006" key="3">
    <source>
        <dbReference type="Google" id="ProtNLM"/>
    </source>
</evidence>
<sequence length="193" mass="21551">MSRLSSQHAQKSTNNKYLLNKDFNDYEFNPDCDVMTHICTLENMAEQLGHVGDPVSLTRLLAKIIWIIEGIRGATATVHGYGDVLFEAKVGETSRTVNLISIGTVTSLGAKVVYSGCDVSFSRNGVIDITGRRIEDGVYKLNLKVKPIETDRALISKDVGVPLSVWHTRFAHVNNKTIQKMEKLRQYPNIPNF</sequence>
<proteinExistence type="predicted"/>
<accession>A0AAD5PKU2</accession>
<name>A0AAD5PKU2_9CRUS</name>
<organism evidence="1 2">
    <name type="scientific">Daphnia sinensis</name>
    <dbReference type="NCBI Taxonomy" id="1820382"/>
    <lineage>
        <taxon>Eukaryota</taxon>
        <taxon>Metazoa</taxon>
        <taxon>Ecdysozoa</taxon>
        <taxon>Arthropoda</taxon>
        <taxon>Crustacea</taxon>
        <taxon>Branchiopoda</taxon>
        <taxon>Diplostraca</taxon>
        <taxon>Cladocera</taxon>
        <taxon>Anomopoda</taxon>
        <taxon>Daphniidae</taxon>
        <taxon>Daphnia</taxon>
        <taxon>Daphnia similis group</taxon>
    </lineage>
</organism>
<gene>
    <name evidence="1" type="ORF">GHT06_005953</name>
</gene>
<protein>
    <recommendedName>
        <fullName evidence="3">GAG-pre-integrase domain-containing protein</fullName>
    </recommendedName>
</protein>